<dbReference type="PANTHER" id="PTHR12192">
    <property type="entry name" value="CATION TRANSPORT PROTEIN CHAC-RELATED"/>
    <property type="match status" value="1"/>
</dbReference>
<keyword evidence="4" id="KW-1185">Reference proteome</keyword>
<dbReference type="SUPFAM" id="SSF110857">
    <property type="entry name" value="Gamma-glutamyl cyclotransferase-like"/>
    <property type="match status" value="1"/>
</dbReference>
<name>A0A4R6WDA9_9PROT</name>
<dbReference type="Proteomes" id="UP000295783">
    <property type="component" value="Unassembled WGS sequence"/>
</dbReference>
<accession>A0A4R6WDA9</accession>
<dbReference type="CDD" id="cd06661">
    <property type="entry name" value="GGCT_like"/>
    <property type="match status" value="1"/>
</dbReference>
<dbReference type="Gene3D" id="3.10.490.10">
    <property type="entry name" value="Gamma-glutamyl cyclotransferase-like"/>
    <property type="match status" value="1"/>
</dbReference>
<dbReference type="AlphaFoldDB" id="A0A4R6WDA9"/>
<dbReference type="GO" id="GO:0061928">
    <property type="term" value="F:glutathione specific gamma-glutamylcyclotransferase activity"/>
    <property type="evidence" value="ECO:0007669"/>
    <property type="project" value="UniProtKB-EC"/>
</dbReference>
<dbReference type="GO" id="GO:0005737">
    <property type="term" value="C:cytoplasm"/>
    <property type="evidence" value="ECO:0007669"/>
    <property type="project" value="TreeGrafter"/>
</dbReference>
<dbReference type="RefSeq" id="WP_133615251.1">
    <property type="nucleotide sequence ID" value="NZ_SNYW01000014.1"/>
</dbReference>
<dbReference type="InterPro" id="IPR006840">
    <property type="entry name" value="ChaC"/>
</dbReference>
<evidence type="ECO:0000256" key="1">
    <source>
        <dbReference type="ARBA" id="ARBA00012344"/>
    </source>
</evidence>
<sequence length="220" mass="24726">MSDRHNLPQTEPDPAAYWPDTPAPGWLSDAEREASLRAILAEREPGQPIWVFGYGSLLWRPAFVAAEQKLATLVGYHRRFCLVMKRFRGTEECPGLMLALDRGGLCRGMVYRLHDTTMGDDLRGLWRREMVTGGYRPRWSRVKTPDGSLRAIAFVANRANERYLRPHSMEFAAEMIARACGPVGSNAEYLHATHEHLLGLGISDKGLAQLDRLVRAKVGL</sequence>
<reference evidence="3 4" key="1">
    <citation type="submission" date="2019-03" db="EMBL/GenBank/DDBJ databases">
        <title>Genomic Encyclopedia of Type Strains, Phase III (KMG-III): the genomes of soil and plant-associated and newly described type strains.</title>
        <authorList>
            <person name="Whitman W."/>
        </authorList>
    </citation>
    <scope>NUCLEOTIDE SEQUENCE [LARGE SCALE GENOMIC DNA]</scope>
    <source>
        <strain evidence="3 4">CGMCC 1.7660</strain>
    </source>
</reference>
<dbReference type="Pfam" id="PF04752">
    <property type="entry name" value="ChaC"/>
    <property type="match status" value="1"/>
</dbReference>
<dbReference type="InterPro" id="IPR036568">
    <property type="entry name" value="GGCT-like_sf"/>
</dbReference>
<dbReference type="EC" id="4.3.2.7" evidence="1"/>
<evidence type="ECO:0000256" key="2">
    <source>
        <dbReference type="ARBA" id="ARBA00023239"/>
    </source>
</evidence>
<dbReference type="InterPro" id="IPR013024">
    <property type="entry name" value="GGCT-like"/>
</dbReference>
<keyword evidence="2" id="KW-0456">Lyase</keyword>
<proteinExistence type="predicted"/>
<protein>
    <recommendedName>
        <fullName evidence="1">glutathione-specific gamma-glutamylcyclotransferase</fullName>
        <ecNumber evidence="1">4.3.2.7</ecNumber>
    </recommendedName>
</protein>
<evidence type="ECO:0000313" key="3">
    <source>
        <dbReference type="EMBL" id="TDQ77673.1"/>
    </source>
</evidence>
<dbReference type="EMBL" id="SNYW01000014">
    <property type="protein sequence ID" value="TDQ77673.1"/>
    <property type="molecule type" value="Genomic_DNA"/>
</dbReference>
<evidence type="ECO:0000313" key="4">
    <source>
        <dbReference type="Proteomes" id="UP000295783"/>
    </source>
</evidence>
<dbReference type="PANTHER" id="PTHR12192:SF2">
    <property type="entry name" value="GLUTATHIONE-SPECIFIC GAMMA-GLUTAMYLCYCLOTRANSFERASE 2"/>
    <property type="match status" value="1"/>
</dbReference>
<dbReference type="OrthoDB" id="9795692at2"/>
<gene>
    <name evidence="3" type="ORF">A8950_3828</name>
</gene>
<organism evidence="3 4">
    <name type="scientific">Dongia mobilis</name>
    <dbReference type="NCBI Taxonomy" id="578943"/>
    <lineage>
        <taxon>Bacteria</taxon>
        <taxon>Pseudomonadati</taxon>
        <taxon>Pseudomonadota</taxon>
        <taxon>Alphaproteobacteria</taxon>
        <taxon>Rhodospirillales</taxon>
        <taxon>Dongiaceae</taxon>
        <taxon>Dongia</taxon>
    </lineage>
</organism>
<comment type="caution">
    <text evidence="3">The sequence shown here is derived from an EMBL/GenBank/DDBJ whole genome shotgun (WGS) entry which is preliminary data.</text>
</comment>
<dbReference type="GO" id="GO:0006751">
    <property type="term" value="P:glutathione catabolic process"/>
    <property type="evidence" value="ECO:0007669"/>
    <property type="project" value="InterPro"/>
</dbReference>